<dbReference type="GO" id="GO:0016787">
    <property type="term" value="F:hydrolase activity"/>
    <property type="evidence" value="ECO:0007669"/>
    <property type="project" value="UniProtKB-KW"/>
</dbReference>
<dbReference type="CDD" id="cd16277">
    <property type="entry name" value="metallo-hydrolase-like_MBL-fold"/>
    <property type="match status" value="1"/>
</dbReference>
<accession>A0A1T5ASH3</accession>
<dbReference type="SUPFAM" id="SSF56281">
    <property type="entry name" value="Metallo-hydrolase/oxidoreductase"/>
    <property type="match status" value="1"/>
</dbReference>
<dbReference type="Pfam" id="PF00753">
    <property type="entry name" value="Lactamase_B"/>
    <property type="match status" value="1"/>
</dbReference>
<comment type="similarity">
    <text evidence="1">Belongs to the metallo-beta-lactamase superfamily.</text>
</comment>
<dbReference type="RefSeq" id="WP_079646948.1">
    <property type="nucleotide sequence ID" value="NZ_FUYM01000002.1"/>
</dbReference>
<evidence type="ECO:0000256" key="3">
    <source>
        <dbReference type="ARBA" id="ARBA00022801"/>
    </source>
</evidence>
<evidence type="ECO:0000313" key="6">
    <source>
        <dbReference type="EMBL" id="SKB37770.1"/>
    </source>
</evidence>
<dbReference type="AlphaFoldDB" id="A0A1T5ASH3"/>
<dbReference type="InterPro" id="IPR001279">
    <property type="entry name" value="Metallo-B-lactamas"/>
</dbReference>
<keyword evidence="2" id="KW-0479">Metal-binding</keyword>
<name>A0A1T5ASH3_9SPHN</name>
<dbReference type="Gene3D" id="3.60.15.10">
    <property type="entry name" value="Ribonuclease Z/Hydroxyacylglutathione hydrolase-like"/>
    <property type="match status" value="1"/>
</dbReference>
<evidence type="ECO:0000256" key="4">
    <source>
        <dbReference type="ARBA" id="ARBA00022833"/>
    </source>
</evidence>
<evidence type="ECO:0000256" key="1">
    <source>
        <dbReference type="ARBA" id="ARBA00007749"/>
    </source>
</evidence>
<dbReference type="Proteomes" id="UP000189818">
    <property type="component" value="Unassembled WGS sequence"/>
</dbReference>
<dbReference type="STRING" id="439228.SAMN06295920_102184"/>
<reference evidence="7" key="1">
    <citation type="submission" date="2017-02" db="EMBL/GenBank/DDBJ databases">
        <authorList>
            <person name="Varghese N."/>
            <person name="Submissions S."/>
        </authorList>
    </citation>
    <scope>NUCLEOTIDE SEQUENCE [LARGE SCALE GENOMIC DNA]</scope>
    <source>
        <strain evidence="7">UM2</strain>
    </source>
</reference>
<evidence type="ECO:0000313" key="7">
    <source>
        <dbReference type="Proteomes" id="UP000189818"/>
    </source>
</evidence>
<keyword evidence="4" id="KW-0862">Zinc</keyword>
<gene>
    <name evidence="6" type="ORF">SAMN06295920_102184</name>
</gene>
<evidence type="ECO:0000259" key="5">
    <source>
        <dbReference type="SMART" id="SM00849"/>
    </source>
</evidence>
<dbReference type="SMART" id="SM00849">
    <property type="entry name" value="Lactamase_B"/>
    <property type="match status" value="1"/>
</dbReference>
<feature type="domain" description="Metallo-beta-lactamase" evidence="5">
    <location>
        <begin position="58"/>
        <end position="276"/>
    </location>
</feature>
<dbReference type="GO" id="GO:0046872">
    <property type="term" value="F:metal ion binding"/>
    <property type="evidence" value="ECO:0007669"/>
    <property type="project" value="UniProtKB-KW"/>
</dbReference>
<dbReference type="InterPro" id="IPR051013">
    <property type="entry name" value="MBL_superfamily_lactonases"/>
</dbReference>
<dbReference type="PANTHER" id="PTHR42978">
    <property type="entry name" value="QUORUM-QUENCHING LACTONASE YTNP-RELATED-RELATED"/>
    <property type="match status" value="1"/>
</dbReference>
<keyword evidence="7" id="KW-1185">Reference proteome</keyword>
<dbReference type="InterPro" id="IPR036866">
    <property type="entry name" value="RibonucZ/Hydroxyglut_hydro"/>
</dbReference>
<sequence length="299" mass="33522">MKPFRIGDVEIGRVVELDGVPFPADLIFPGIDPAAIARSREWLDERFVVRDADQLMWSFHSYVIRAGGRNILIDTCHGNDKHRPAPVDYCHMWQTDYLGNLARAGLRPEDIDIVMCTHLHIDHVGWNTRLDNGRWVPTFPNARYLMTRLDYERFEHMSPDDQEGAISHYSFQDSVLPVMEAGQADLIETDHVVERDLAGGIWLEAAPGHTAGSALIHVQNNHGHAIFCGDALHHPVQAEDLSIHVAGEYDSAMGERTRRELLTRCCDTDTLLLPAHFASPSAARVIAPGGGFRFRFDGE</sequence>
<organism evidence="6 7">
    <name type="scientific">Rhizorhabdus histidinilytica</name>
    <dbReference type="NCBI Taxonomy" id="439228"/>
    <lineage>
        <taxon>Bacteria</taxon>
        <taxon>Pseudomonadati</taxon>
        <taxon>Pseudomonadota</taxon>
        <taxon>Alphaproteobacteria</taxon>
        <taxon>Sphingomonadales</taxon>
        <taxon>Sphingomonadaceae</taxon>
        <taxon>Rhizorhabdus</taxon>
    </lineage>
</organism>
<proteinExistence type="inferred from homology"/>
<protein>
    <submittedName>
        <fullName evidence="6">Glyoxylase, beta-lactamase superfamily II</fullName>
    </submittedName>
</protein>
<evidence type="ECO:0000256" key="2">
    <source>
        <dbReference type="ARBA" id="ARBA00022723"/>
    </source>
</evidence>
<dbReference type="OrthoDB" id="9773738at2"/>
<keyword evidence="3" id="KW-0378">Hydrolase</keyword>
<dbReference type="EMBL" id="FUYM01000002">
    <property type="protein sequence ID" value="SKB37770.1"/>
    <property type="molecule type" value="Genomic_DNA"/>
</dbReference>
<dbReference type="PANTHER" id="PTHR42978:SF6">
    <property type="entry name" value="QUORUM-QUENCHING LACTONASE YTNP-RELATED"/>
    <property type="match status" value="1"/>
</dbReference>